<keyword evidence="1" id="KW-0732">Signal</keyword>
<gene>
    <name evidence="2" type="ORF">ACHAWO_007279</name>
</gene>
<feature type="chain" id="PRO_5044886947" evidence="1">
    <location>
        <begin position="16"/>
        <end position="140"/>
    </location>
</feature>
<sequence>MQLTILLIIQTVATAAFSINHTRAVVRSIKTALNYHPETFERAVDCASNYGMCDVDELLNLAKDLEEYQGCFYEDGSEEACLKEADDREDLSNLLLLQGEMQERMRYFKEGNLFAYDVQAYRDMHDRDEFMDKIAPDLDV</sequence>
<accession>A0ABD3MWZ0</accession>
<organism evidence="2 3">
    <name type="scientific">Cyclotella atomus</name>
    <dbReference type="NCBI Taxonomy" id="382360"/>
    <lineage>
        <taxon>Eukaryota</taxon>
        <taxon>Sar</taxon>
        <taxon>Stramenopiles</taxon>
        <taxon>Ochrophyta</taxon>
        <taxon>Bacillariophyta</taxon>
        <taxon>Coscinodiscophyceae</taxon>
        <taxon>Thalassiosirophycidae</taxon>
        <taxon>Stephanodiscales</taxon>
        <taxon>Stephanodiscaceae</taxon>
        <taxon>Cyclotella</taxon>
    </lineage>
</organism>
<dbReference type="Proteomes" id="UP001530400">
    <property type="component" value="Unassembled WGS sequence"/>
</dbReference>
<reference evidence="2 3" key="1">
    <citation type="submission" date="2024-10" db="EMBL/GenBank/DDBJ databases">
        <title>Updated reference genomes for cyclostephanoid diatoms.</title>
        <authorList>
            <person name="Roberts W.R."/>
            <person name="Alverson A.J."/>
        </authorList>
    </citation>
    <scope>NUCLEOTIDE SEQUENCE [LARGE SCALE GENOMIC DNA]</scope>
    <source>
        <strain evidence="2 3">AJA010-31</strain>
    </source>
</reference>
<proteinExistence type="predicted"/>
<evidence type="ECO:0000313" key="3">
    <source>
        <dbReference type="Proteomes" id="UP001530400"/>
    </source>
</evidence>
<evidence type="ECO:0000256" key="1">
    <source>
        <dbReference type="SAM" id="SignalP"/>
    </source>
</evidence>
<dbReference type="AlphaFoldDB" id="A0ABD3MWZ0"/>
<dbReference type="EMBL" id="JALLPJ020001369">
    <property type="protein sequence ID" value="KAL3767336.1"/>
    <property type="molecule type" value="Genomic_DNA"/>
</dbReference>
<comment type="caution">
    <text evidence="2">The sequence shown here is derived from an EMBL/GenBank/DDBJ whole genome shotgun (WGS) entry which is preliminary data.</text>
</comment>
<feature type="signal peptide" evidence="1">
    <location>
        <begin position="1"/>
        <end position="15"/>
    </location>
</feature>
<evidence type="ECO:0000313" key="2">
    <source>
        <dbReference type="EMBL" id="KAL3767336.1"/>
    </source>
</evidence>
<protein>
    <submittedName>
        <fullName evidence="2">Uncharacterized protein</fullName>
    </submittedName>
</protein>
<name>A0ABD3MWZ0_9STRA</name>
<keyword evidence="3" id="KW-1185">Reference proteome</keyword>